<comment type="caution">
    <text evidence="2">The sequence shown here is derived from an EMBL/GenBank/DDBJ whole genome shotgun (WGS) entry which is preliminary data.</text>
</comment>
<dbReference type="OrthoDB" id="1122086at2"/>
<gene>
    <name evidence="2" type="ORF">CP965_03075</name>
</gene>
<feature type="transmembrane region" description="Helical" evidence="1">
    <location>
        <begin position="24"/>
        <end position="43"/>
    </location>
</feature>
<dbReference type="Pfam" id="PF14899">
    <property type="entry name" value="DUF4492"/>
    <property type="match status" value="1"/>
</dbReference>
<keyword evidence="1" id="KW-1133">Transmembrane helix</keyword>
<accession>A0A4Q1B5N3</accession>
<proteinExistence type="predicted"/>
<sequence>MNKCKKFIYMYIDGFKNMTLGKTLWKIVFIKLAVILIFLKYFIHDKTIKTEYITKEEKIDFVYKNITKE</sequence>
<dbReference type="InterPro" id="IPR027853">
    <property type="entry name" value="DUF4492"/>
</dbReference>
<dbReference type="RefSeq" id="WP_129060586.1">
    <property type="nucleotide sequence ID" value="NZ_NXIE01000001.1"/>
</dbReference>
<reference evidence="2 3" key="1">
    <citation type="submission" date="2017-09" db="EMBL/GenBank/DDBJ databases">
        <title>Genomics of the genus Arcobacter.</title>
        <authorList>
            <person name="Perez-Cataluna A."/>
            <person name="Figueras M.J."/>
            <person name="Salas-Masso N."/>
        </authorList>
    </citation>
    <scope>NUCLEOTIDE SEQUENCE [LARGE SCALE GENOMIC DNA]</scope>
    <source>
        <strain evidence="2 3">F156-34</strain>
    </source>
</reference>
<organism evidence="2 3">
    <name type="scientific">Halarcobacter mediterraneus</name>
    <dbReference type="NCBI Taxonomy" id="2023153"/>
    <lineage>
        <taxon>Bacteria</taxon>
        <taxon>Pseudomonadati</taxon>
        <taxon>Campylobacterota</taxon>
        <taxon>Epsilonproteobacteria</taxon>
        <taxon>Campylobacterales</taxon>
        <taxon>Arcobacteraceae</taxon>
        <taxon>Halarcobacter</taxon>
    </lineage>
</organism>
<protein>
    <submittedName>
        <fullName evidence="2">DUF4492 domain-containing protein</fullName>
    </submittedName>
</protein>
<dbReference type="EMBL" id="NXIE01000001">
    <property type="protein sequence ID" value="RXK14447.1"/>
    <property type="molecule type" value="Genomic_DNA"/>
</dbReference>
<keyword evidence="3" id="KW-1185">Reference proteome</keyword>
<dbReference type="AlphaFoldDB" id="A0A4Q1B5N3"/>
<evidence type="ECO:0000256" key="1">
    <source>
        <dbReference type="SAM" id="Phobius"/>
    </source>
</evidence>
<dbReference type="Proteomes" id="UP000289718">
    <property type="component" value="Unassembled WGS sequence"/>
</dbReference>
<keyword evidence="1" id="KW-0472">Membrane</keyword>
<keyword evidence="1" id="KW-0812">Transmembrane</keyword>
<evidence type="ECO:0000313" key="3">
    <source>
        <dbReference type="Proteomes" id="UP000289718"/>
    </source>
</evidence>
<name>A0A4Q1B5N3_9BACT</name>
<evidence type="ECO:0000313" key="2">
    <source>
        <dbReference type="EMBL" id="RXK14447.1"/>
    </source>
</evidence>